<dbReference type="SUPFAM" id="SSF55797">
    <property type="entry name" value="PR-1-like"/>
    <property type="match status" value="1"/>
</dbReference>
<keyword evidence="2" id="KW-0732">Signal</keyword>
<name>A0ABT0XVH9_9ACTN</name>
<dbReference type="PANTHER" id="PTHR31157">
    <property type="entry name" value="SCP DOMAIN-CONTAINING PROTEIN"/>
    <property type="match status" value="1"/>
</dbReference>
<organism evidence="4 5">
    <name type="scientific">Paractinoplanes hotanensis</name>
    <dbReference type="NCBI Taxonomy" id="2906497"/>
    <lineage>
        <taxon>Bacteria</taxon>
        <taxon>Bacillati</taxon>
        <taxon>Actinomycetota</taxon>
        <taxon>Actinomycetes</taxon>
        <taxon>Micromonosporales</taxon>
        <taxon>Micromonosporaceae</taxon>
        <taxon>Paractinoplanes</taxon>
    </lineage>
</organism>
<protein>
    <submittedName>
        <fullName evidence="4">CAP domain-containing protein</fullName>
    </submittedName>
</protein>
<dbReference type="CDD" id="cd05379">
    <property type="entry name" value="CAP_bacterial"/>
    <property type="match status" value="1"/>
</dbReference>
<comment type="caution">
    <text evidence="4">The sequence shown here is derived from an EMBL/GenBank/DDBJ whole genome shotgun (WGS) entry which is preliminary data.</text>
</comment>
<accession>A0ABT0XVH9</accession>
<feature type="compositionally biased region" description="Low complexity" evidence="1">
    <location>
        <begin position="167"/>
        <end position="176"/>
    </location>
</feature>
<evidence type="ECO:0000256" key="2">
    <source>
        <dbReference type="SAM" id="SignalP"/>
    </source>
</evidence>
<dbReference type="PANTHER" id="PTHR31157:SF1">
    <property type="entry name" value="SCP DOMAIN-CONTAINING PROTEIN"/>
    <property type="match status" value="1"/>
</dbReference>
<feature type="region of interest" description="Disordered" evidence="1">
    <location>
        <begin position="26"/>
        <end position="176"/>
    </location>
</feature>
<dbReference type="InterPro" id="IPR014044">
    <property type="entry name" value="CAP_dom"/>
</dbReference>
<evidence type="ECO:0000256" key="1">
    <source>
        <dbReference type="SAM" id="MobiDB-lite"/>
    </source>
</evidence>
<feature type="signal peptide" evidence="2">
    <location>
        <begin position="1"/>
        <end position="27"/>
    </location>
</feature>
<dbReference type="Gene3D" id="3.40.33.10">
    <property type="entry name" value="CAP"/>
    <property type="match status" value="1"/>
</dbReference>
<evidence type="ECO:0000313" key="4">
    <source>
        <dbReference type="EMBL" id="MCM4077801.1"/>
    </source>
</evidence>
<dbReference type="Proteomes" id="UP001523216">
    <property type="component" value="Unassembled WGS sequence"/>
</dbReference>
<sequence length="307" mass="33201">MRKPVVVVSAAAALLLGGGFVATSAAADERPETPGWSSFWWPSLFGGGDDGSSFSGGDNFAGDGSGDSGDGEPSAGRGPALDDSRSRPGSSAQGDDHVRRQQDRVALPPAQPQNSVRNNAQAPTQPKHQTLAAQPKQQHREQPRVVREQPRQVQRPAADVMAGARQAVTASDVSASPSAPVQQRVLRLINQNRRHGGCDPFTLDRRLIEAANDHAADMARRDYFAHESPSGDSAGDRVSERGYRWKRYGENIARGADSAYEVVNGWMNSPTHRENILDCRLREMGVGLAIARDRTPYWVQDFATPES</sequence>
<evidence type="ECO:0000313" key="5">
    <source>
        <dbReference type="Proteomes" id="UP001523216"/>
    </source>
</evidence>
<feature type="compositionally biased region" description="Low complexity" evidence="1">
    <location>
        <begin position="51"/>
        <end position="62"/>
    </location>
</feature>
<reference evidence="4 5" key="1">
    <citation type="submission" date="2022-06" db="EMBL/GenBank/DDBJ databases">
        <title>Actinoplanes abujensis sp. nov., isolated from Nigerian arid soil.</title>
        <authorList>
            <person name="Ding P."/>
        </authorList>
    </citation>
    <scope>NUCLEOTIDE SEQUENCE [LARGE SCALE GENOMIC DNA]</scope>
    <source>
        <strain evidence="5">TRM88002</strain>
    </source>
</reference>
<dbReference type="RefSeq" id="WP_251797660.1">
    <property type="nucleotide sequence ID" value="NZ_JAMQOL010000011.1"/>
</dbReference>
<feature type="compositionally biased region" description="Basic and acidic residues" evidence="1">
    <location>
        <begin position="94"/>
        <end position="103"/>
    </location>
</feature>
<feature type="compositionally biased region" description="Basic and acidic residues" evidence="1">
    <location>
        <begin position="138"/>
        <end position="150"/>
    </location>
</feature>
<feature type="compositionally biased region" description="Polar residues" evidence="1">
    <location>
        <begin position="112"/>
        <end position="136"/>
    </location>
</feature>
<dbReference type="Pfam" id="PF00188">
    <property type="entry name" value="CAP"/>
    <property type="match status" value="1"/>
</dbReference>
<evidence type="ECO:0000259" key="3">
    <source>
        <dbReference type="Pfam" id="PF00188"/>
    </source>
</evidence>
<feature type="chain" id="PRO_5045405542" evidence="2">
    <location>
        <begin position="28"/>
        <end position="307"/>
    </location>
</feature>
<dbReference type="EMBL" id="JAMQOL010000011">
    <property type="protein sequence ID" value="MCM4077801.1"/>
    <property type="molecule type" value="Genomic_DNA"/>
</dbReference>
<feature type="domain" description="SCP" evidence="3">
    <location>
        <begin position="186"/>
        <end position="302"/>
    </location>
</feature>
<keyword evidence="5" id="KW-1185">Reference proteome</keyword>
<dbReference type="InterPro" id="IPR035940">
    <property type="entry name" value="CAP_sf"/>
</dbReference>
<proteinExistence type="predicted"/>
<gene>
    <name evidence="4" type="ORF">LXN57_09500</name>
</gene>